<protein>
    <submittedName>
        <fullName evidence="1">Uncharacterized protein</fullName>
    </submittedName>
</protein>
<name>A0A1T4M8E1_9BACT</name>
<accession>A0A1T4M8E1</accession>
<keyword evidence="2" id="KW-1185">Reference proteome</keyword>
<evidence type="ECO:0000313" key="2">
    <source>
        <dbReference type="Proteomes" id="UP000190102"/>
    </source>
</evidence>
<dbReference type="EMBL" id="FUWR01000004">
    <property type="protein sequence ID" value="SJZ63048.1"/>
    <property type="molecule type" value="Genomic_DNA"/>
</dbReference>
<evidence type="ECO:0000313" key="1">
    <source>
        <dbReference type="EMBL" id="SJZ63048.1"/>
    </source>
</evidence>
<sequence length="128" mass="14151">MSHQRKPEINFNYIYNYAYNPVYANGVQGGFTPRGELVAHFYQERPALPKELTHEISPEGGIGALVDSDPKNLNGTMVRFIETGVTMNFQTAAMVHAWLGEQLGQMQAIMKAQQEFMEGGAAEAAQEG</sequence>
<reference evidence="2" key="1">
    <citation type="submission" date="2017-02" db="EMBL/GenBank/DDBJ databases">
        <authorList>
            <person name="Varghese N."/>
            <person name="Submissions S."/>
        </authorList>
    </citation>
    <scope>NUCLEOTIDE SEQUENCE [LARGE SCALE GENOMIC DNA]</scope>
    <source>
        <strain evidence="2">ATCC BAA-34</strain>
    </source>
</reference>
<dbReference type="RefSeq" id="WP_078789465.1">
    <property type="nucleotide sequence ID" value="NZ_FUWR01000004.1"/>
</dbReference>
<proteinExistence type="predicted"/>
<gene>
    <name evidence="1" type="ORF">SAMN02745119_01210</name>
</gene>
<organism evidence="1 2">
    <name type="scientific">Trichlorobacter thiogenes</name>
    <dbReference type="NCBI Taxonomy" id="115783"/>
    <lineage>
        <taxon>Bacteria</taxon>
        <taxon>Pseudomonadati</taxon>
        <taxon>Thermodesulfobacteriota</taxon>
        <taxon>Desulfuromonadia</taxon>
        <taxon>Geobacterales</taxon>
        <taxon>Geobacteraceae</taxon>
        <taxon>Trichlorobacter</taxon>
    </lineage>
</organism>
<dbReference type="OrthoDB" id="2991384at2"/>
<dbReference type="AlphaFoldDB" id="A0A1T4M8E1"/>
<dbReference type="STRING" id="115783.SAMN02745119_01210"/>
<dbReference type="Proteomes" id="UP000190102">
    <property type="component" value="Unassembled WGS sequence"/>
</dbReference>